<evidence type="ECO:0000313" key="13">
    <source>
        <dbReference type="Proteomes" id="UP000001072"/>
    </source>
</evidence>
<dbReference type="OrthoDB" id="331948at2759"/>
<comment type="similarity">
    <text evidence="10">Belongs to the DHHC palmitoyltransferase family.</text>
</comment>
<feature type="transmembrane region" description="Helical" evidence="10">
    <location>
        <begin position="60"/>
        <end position="78"/>
    </location>
</feature>
<evidence type="ECO:0000259" key="11">
    <source>
        <dbReference type="Pfam" id="PF01529"/>
    </source>
</evidence>
<keyword evidence="7" id="KW-0449">Lipoprotein</keyword>
<dbReference type="PANTHER" id="PTHR12246">
    <property type="entry name" value="PALMITOYLTRANSFERASE ZDHHC16"/>
    <property type="match status" value="1"/>
</dbReference>
<keyword evidence="8 10" id="KW-0012">Acyltransferase</keyword>
<dbReference type="eggNOG" id="KOG1315">
    <property type="taxonomic scope" value="Eukaryota"/>
</dbReference>
<organism evidence="13">
    <name type="scientific">Melampsora larici-populina (strain 98AG31 / pathotype 3-4-7)</name>
    <name type="common">Poplar leaf rust fungus</name>
    <dbReference type="NCBI Taxonomy" id="747676"/>
    <lineage>
        <taxon>Eukaryota</taxon>
        <taxon>Fungi</taxon>
        <taxon>Dikarya</taxon>
        <taxon>Basidiomycota</taxon>
        <taxon>Pucciniomycotina</taxon>
        <taxon>Pucciniomycetes</taxon>
        <taxon>Pucciniales</taxon>
        <taxon>Melampsoraceae</taxon>
        <taxon>Melampsora</taxon>
    </lineage>
</organism>
<keyword evidence="3 10" id="KW-0812">Transmembrane</keyword>
<dbReference type="GO" id="GO:0019706">
    <property type="term" value="F:protein-cysteine S-palmitoyltransferase activity"/>
    <property type="evidence" value="ECO:0007669"/>
    <property type="project" value="UniProtKB-EC"/>
</dbReference>
<dbReference type="FunCoup" id="F4S6F2">
    <property type="interactions" value="150"/>
</dbReference>
<reference evidence="13" key="1">
    <citation type="journal article" date="2011" name="Proc. Natl. Acad. Sci. U.S.A.">
        <title>Obligate biotrophy features unraveled by the genomic analysis of rust fungi.</title>
        <authorList>
            <person name="Duplessis S."/>
            <person name="Cuomo C.A."/>
            <person name="Lin Y.-C."/>
            <person name="Aerts A."/>
            <person name="Tisserant E."/>
            <person name="Veneault-Fourrey C."/>
            <person name="Joly D.L."/>
            <person name="Hacquard S."/>
            <person name="Amselem J."/>
            <person name="Cantarel B.L."/>
            <person name="Chiu R."/>
            <person name="Coutinho P.M."/>
            <person name="Feau N."/>
            <person name="Field M."/>
            <person name="Frey P."/>
            <person name="Gelhaye E."/>
            <person name="Goldberg J."/>
            <person name="Grabherr M.G."/>
            <person name="Kodira C.D."/>
            <person name="Kohler A."/>
            <person name="Kuees U."/>
            <person name="Lindquist E.A."/>
            <person name="Lucas S.M."/>
            <person name="Mago R."/>
            <person name="Mauceli E."/>
            <person name="Morin E."/>
            <person name="Murat C."/>
            <person name="Pangilinan J.L."/>
            <person name="Park R."/>
            <person name="Pearson M."/>
            <person name="Quesneville H."/>
            <person name="Rouhier N."/>
            <person name="Sakthikumar S."/>
            <person name="Salamov A.A."/>
            <person name="Schmutz J."/>
            <person name="Selles B."/>
            <person name="Shapiro H."/>
            <person name="Tanguay P."/>
            <person name="Tuskan G.A."/>
            <person name="Henrissat B."/>
            <person name="Van de Peer Y."/>
            <person name="Rouze P."/>
            <person name="Ellis J.G."/>
            <person name="Dodds P.N."/>
            <person name="Schein J.E."/>
            <person name="Zhong S."/>
            <person name="Hamelin R.C."/>
            <person name="Grigoriev I.V."/>
            <person name="Szabo L.J."/>
            <person name="Martin F."/>
        </authorList>
    </citation>
    <scope>NUCLEOTIDE SEQUENCE [LARGE SCALE GENOMIC DNA]</scope>
    <source>
        <strain evidence="13">98AG31 / pathotype 3-4-7</strain>
    </source>
</reference>
<keyword evidence="6" id="KW-0564">Palmitate</keyword>
<dbReference type="Proteomes" id="UP000001072">
    <property type="component" value="Unassembled WGS sequence"/>
</dbReference>
<evidence type="ECO:0000256" key="7">
    <source>
        <dbReference type="ARBA" id="ARBA00023288"/>
    </source>
</evidence>
<evidence type="ECO:0000256" key="4">
    <source>
        <dbReference type="ARBA" id="ARBA00022989"/>
    </source>
</evidence>
<protein>
    <recommendedName>
        <fullName evidence="10">Palmitoyltransferase</fullName>
        <ecNumber evidence="10">2.3.1.225</ecNumber>
    </recommendedName>
</protein>
<dbReference type="STRING" id="747676.F4S6F2"/>
<dbReference type="GO" id="GO:0016020">
    <property type="term" value="C:membrane"/>
    <property type="evidence" value="ECO:0007669"/>
    <property type="project" value="UniProtKB-SubCell"/>
</dbReference>
<evidence type="ECO:0000256" key="5">
    <source>
        <dbReference type="ARBA" id="ARBA00023136"/>
    </source>
</evidence>
<evidence type="ECO:0000256" key="2">
    <source>
        <dbReference type="ARBA" id="ARBA00022679"/>
    </source>
</evidence>
<dbReference type="EMBL" id="GL883154">
    <property type="protein sequence ID" value="EGF99803.1"/>
    <property type="molecule type" value="Genomic_DNA"/>
</dbReference>
<proteinExistence type="inferred from homology"/>
<evidence type="ECO:0000256" key="3">
    <source>
        <dbReference type="ARBA" id="ARBA00022692"/>
    </source>
</evidence>
<dbReference type="HOGENOM" id="CLU_027721_7_1_1"/>
<dbReference type="Pfam" id="PF01529">
    <property type="entry name" value="DHHC"/>
    <property type="match status" value="1"/>
</dbReference>
<evidence type="ECO:0000256" key="8">
    <source>
        <dbReference type="ARBA" id="ARBA00023315"/>
    </source>
</evidence>
<accession>F4S6F2</accession>
<dbReference type="InParanoid" id="F4S6F2"/>
<evidence type="ECO:0000256" key="1">
    <source>
        <dbReference type="ARBA" id="ARBA00004141"/>
    </source>
</evidence>
<keyword evidence="13" id="KW-1185">Reference proteome</keyword>
<evidence type="ECO:0000313" key="12">
    <source>
        <dbReference type="EMBL" id="EGF99803.1"/>
    </source>
</evidence>
<keyword evidence="5 10" id="KW-0472">Membrane</keyword>
<sequence>MRSINRFSWFHSSLTINISQHIDIRIGGTVSLIAFLAYTSQIFIIIPLFPSVWDHECLRLLVPFNLLVLMIFVNYALCVTTDPGRVPKDWDPDQAIDRQREDIDKQSLIANLRFCKACRVYKPPRTHHCRQCHRCVLKMDHHCPWVNNCVGYFNHGHFVRFLAFVNLGCSYHIWLISKRAFGRYSYYGPPPTTTEMLFLITNYVACMPVVLAVGVMSLYHLWSLLNNTTSIEGWEKENAQKLRRKGRINQFTFPFSLGVFRNIQAVLGKNPLLWFWPQRMRGDGLSFPVQSGLG</sequence>
<feature type="transmembrane region" description="Helical" evidence="10">
    <location>
        <begin position="26"/>
        <end position="48"/>
    </location>
</feature>
<dbReference type="InterPro" id="IPR001594">
    <property type="entry name" value="Palmitoyltrfase_DHHC"/>
</dbReference>
<comment type="domain">
    <text evidence="10">The DHHC domain is required for palmitoyltransferase activity.</text>
</comment>
<feature type="transmembrane region" description="Helical" evidence="10">
    <location>
        <begin position="158"/>
        <end position="176"/>
    </location>
</feature>
<keyword evidence="4 10" id="KW-1133">Transmembrane helix</keyword>
<dbReference type="PROSITE" id="PS50216">
    <property type="entry name" value="DHHC"/>
    <property type="match status" value="1"/>
</dbReference>
<feature type="domain" description="Palmitoyltransferase DHHC" evidence="11">
    <location>
        <begin position="111"/>
        <end position="236"/>
    </location>
</feature>
<name>F4S6F2_MELLP</name>
<evidence type="ECO:0000256" key="9">
    <source>
        <dbReference type="ARBA" id="ARBA00048048"/>
    </source>
</evidence>
<evidence type="ECO:0000256" key="6">
    <source>
        <dbReference type="ARBA" id="ARBA00023139"/>
    </source>
</evidence>
<dbReference type="InterPro" id="IPR039859">
    <property type="entry name" value="PFA4/ZDH16/20/ERF2-like"/>
</dbReference>
<dbReference type="RefSeq" id="XP_007416885.1">
    <property type="nucleotide sequence ID" value="XM_007416823.1"/>
</dbReference>
<dbReference type="GeneID" id="18927855"/>
<comment type="subcellular location">
    <subcellularLocation>
        <location evidence="1">Membrane</location>
        <topology evidence="1">Multi-pass membrane protein</topology>
    </subcellularLocation>
</comment>
<dbReference type="AlphaFoldDB" id="F4S6F2"/>
<dbReference type="VEuPathDB" id="FungiDB:MELLADRAFT_40044"/>
<feature type="transmembrane region" description="Helical" evidence="10">
    <location>
        <begin position="196"/>
        <end position="222"/>
    </location>
</feature>
<dbReference type="KEGG" id="mlr:MELLADRAFT_40044"/>
<comment type="catalytic activity">
    <reaction evidence="9 10">
        <text>L-cysteinyl-[protein] + hexadecanoyl-CoA = S-hexadecanoyl-L-cysteinyl-[protein] + CoA</text>
        <dbReference type="Rhea" id="RHEA:36683"/>
        <dbReference type="Rhea" id="RHEA-COMP:10131"/>
        <dbReference type="Rhea" id="RHEA-COMP:11032"/>
        <dbReference type="ChEBI" id="CHEBI:29950"/>
        <dbReference type="ChEBI" id="CHEBI:57287"/>
        <dbReference type="ChEBI" id="CHEBI:57379"/>
        <dbReference type="ChEBI" id="CHEBI:74151"/>
        <dbReference type="EC" id="2.3.1.225"/>
    </reaction>
</comment>
<dbReference type="EC" id="2.3.1.225" evidence="10"/>
<evidence type="ECO:0000256" key="10">
    <source>
        <dbReference type="RuleBase" id="RU079119"/>
    </source>
</evidence>
<keyword evidence="2 10" id="KW-0808">Transferase</keyword>
<gene>
    <name evidence="12" type="ORF">MELLADRAFT_40044</name>
</gene>